<accession>A0AAV9ZJ82</accession>
<organism evidence="2 3">
    <name type="scientific">Favolaschia claudopus</name>
    <dbReference type="NCBI Taxonomy" id="2862362"/>
    <lineage>
        <taxon>Eukaryota</taxon>
        <taxon>Fungi</taxon>
        <taxon>Dikarya</taxon>
        <taxon>Basidiomycota</taxon>
        <taxon>Agaricomycotina</taxon>
        <taxon>Agaricomycetes</taxon>
        <taxon>Agaricomycetidae</taxon>
        <taxon>Agaricales</taxon>
        <taxon>Marasmiineae</taxon>
        <taxon>Mycenaceae</taxon>
        <taxon>Favolaschia</taxon>
    </lineage>
</organism>
<sequence length="107" mass="12587">MGRPRTKLTQEQILARRAQAAWEYRQRHRAAVNEKARLRMRAHREKLRRAPADVQVEYAVKAAQYRRDYVECTSATGDAYAPHPHPAMRHLTKNEIRRPTHNSKTTM</sequence>
<protein>
    <submittedName>
        <fullName evidence="2">Uncharacterized protein</fullName>
    </submittedName>
</protein>
<feature type="region of interest" description="Disordered" evidence="1">
    <location>
        <begin position="77"/>
        <end position="107"/>
    </location>
</feature>
<comment type="caution">
    <text evidence="2">The sequence shown here is derived from an EMBL/GenBank/DDBJ whole genome shotgun (WGS) entry which is preliminary data.</text>
</comment>
<keyword evidence="3" id="KW-1185">Reference proteome</keyword>
<dbReference type="EMBL" id="JAWWNJ010000143">
    <property type="protein sequence ID" value="KAK6984034.1"/>
    <property type="molecule type" value="Genomic_DNA"/>
</dbReference>
<dbReference type="AlphaFoldDB" id="A0AAV9ZJ82"/>
<proteinExistence type="predicted"/>
<name>A0AAV9ZJ82_9AGAR</name>
<evidence type="ECO:0000256" key="1">
    <source>
        <dbReference type="SAM" id="MobiDB-lite"/>
    </source>
</evidence>
<evidence type="ECO:0000313" key="2">
    <source>
        <dbReference type="EMBL" id="KAK6984034.1"/>
    </source>
</evidence>
<dbReference type="Proteomes" id="UP001362999">
    <property type="component" value="Unassembled WGS sequence"/>
</dbReference>
<evidence type="ECO:0000313" key="3">
    <source>
        <dbReference type="Proteomes" id="UP001362999"/>
    </source>
</evidence>
<reference evidence="2 3" key="1">
    <citation type="journal article" date="2024" name="J Genomics">
        <title>Draft genome sequencing and assembly of Favolaschia claudopus CIRM-BRFM 2984 isolated from oak limbs.</title>
        <authorList>
            <person name="Navarro D."/>
            <person name="Drula E."/>
            <person name="Chaduli D."/>
            <person name="Cazenave R."/>
            <person name="Ahrendt S."/>
            <person name="Wang J."/>
            <person name="Lipzen A."/>
            <person name="Daum C."/>
            <person name="Barry K."/>
            <person name="Grigoriev I.V."/>
            <person name="Favel A."/>
            <person name="Rosso M.N."/>
            <person name="Martin F."/>
        </authorList>
    </citation>
    <scope>NUCLEOTIDE SEQUENCE [LARGE SCALE GENOMIC DNA]</scope>
    <source>
        <strain evidence="2 3">CIRM-BRFM 2984</strain>
    </source>
</reference>
<gene>
    <name evidence="2" type="ORF">R3P38DRAFT_2807230</name>
</gene>